<sequence>MSRFEPTVNSFISKRKESDCVADVSPGGTKAVGDSAQERWEAGTPKSLLDGVPIALKDNICLHSDLPTTCASSHLRRHVSPYSATCASRVVSAGAVIVGKTNMDEFAMGSASVHGAFGKVVNPCGVGADRDGIVGEEQRVAGGSSGGSAAAVAAGMCYAALGSDTGGSVRLPASYCGIVGFKPSYGRIPRWGLVAYASSLDTVGILARTVGCAEVVYDVVKGPDGKDMSAWAGGETNGGRADVRDPGDLRGVVVGVPEEYLPAELSPATIATLSSCLTHLSRLGATIVPVSLPHTRQALSAYYVIAPAEASSNLARYDGVRYGERTVERDEDANGWYAATRTQGLGEEVKRRIMVGTYVMTESAYHSYFLHSQRYRRLVQFDFDRVFRHPNPLHGPLPQPSSSPSNPAPAKVNVLLTPTSLSPPPPLSSYPPSDPVLEYVNDVATIPASLAGLPACTVPFARARGAEWGGMPVGVQVIGQFGDEEVVLRVARAVEMGGGMDV</sequence>
<evidence type="ECO:0000256" key="1">
    <source>
        <dbReference type="ARBA" id="ARBA00008069"/>
    </source>
</evidence>
<evidence type="ECO:0000256" key="2">
    <source>
        <dbReference type="ARBA" id="ARBA00022598"/>
    </source>
</evidence>
<evidence type="ECO:0000313" key="10">
    <source>
        <dbReference type="EMBL" id="KXS15058.1"/>
    </source>
</evidence>
<dbReference type="Proteomes" id="UP000070544">
    <property type="component" value="Unassembled WGS sequence"/>
</dbReference>
<protein>
    <recommendedName>
        <fullName evidence="7">Glutamyl-tRNA(Gln) amidotransferase subunit A, mitochondrial</fullName>
        <shortName evidence="7">Glu-AdT subunit A</shortName>
        <ecNumber evidence="7">6.3.5.7</ecNumber>
    </recommendedName>
</protein>
<dbReference type="GO" id="GO:0070681">
    <property type="term" value="P:glutaminyl-tRNAGln biosynthesis via transamidation"/>
    <property type="evidence" value="ECO:0007669"/>
    <property type="project" value="UniProtKB-UniRule"/>
</dbReference>
<evidence type="ECO:0000256" key="8">
    <source>
        <dbReference type="SAM" id="MobiDB-lite"/>
    </source>
</evidence>
<dbReference type="SUPFAM" id="SSF75304">
    <property type="entry name" value="Amidase signature (AS) enzymes"/>
    <property type="match status" value="1"/>
</dbReference>
<evidence type="ECO:0000313" key="11">
    <source>
        <dbReference type="Proteomes" id="UP000070544"/>
    </source>
</evidence>
<evidence type="ECO:0000256" key="3">
    <source>
        <dbReference type="ARBA" id="ARBA00022741"/>
    </source>
</evidence>
<keyword evidence="2 7" id="KW-0436">Ligase</keyword>
<dbReference type="PROSITE" id="PS00571">
    <property type="entry name" value="AMIDASES"/>
    <property type="match status" value="1"/>
</dbReference>
<evidence type="ECO:0000256" key="6">
    <source>
        <dbReference type="ARBA" id="ARBA00047407"/>
    </source>
</evidence>
<dbReference type="GO" id="GO:0030956">
    <property type="term" value="C:glutamyl-tRNA(Gln) amidotransferase complex"/>
    <property type="evidence" value="ECO:0007669"/>
    <property type="project" value="UniProtKB-UniRule"/>
</dbReference>
<feature type="active site" description="Acyl-ester intermediate" evidence="7">
    <location>
        <position position="168"/>
    </location>
</feature>
<dbReference type="PANTHER" id="PTHR11895:SF7">
    <property type="entry name" value="GLUTAMYL-TRNA(GLN) AMIDOTRANSFERASE SUBUNIT A, MITOCHONDRIAL"/>
    <property type="match status" value="1"/>
</dbReference>
<keyword evidence="3 7" id="KW-0547">Nucleotide-binding</keyword>
<gene>
    <name evidence="10" type="ORF">M427DRAFT_135290</name>
</gene>
<dbReference type="HAMAP" id="MF_00120">
    <property type="entry name" value="GatA"/>
    <property type="match status" value="1"/>
</dbReference>
<dbReference type="AlphaFoldDB" id="A0A139AE73"/>
<comment type="subunit">
    <text evidence="7">Subunit of the heterotrimeric GatCAB amidotransferase (AdT) complex, composed of A, B and C subunits.</text>
</comment>
<keyword evidence="5 7" id="KW-0648">Protein biosynthesis</keyword>
<dbReference type="InterPro" id="IPR036928">
    <property type="entry name" value="AS_sf"/>
</dbReference>
<keyword evidence="4 7" id="KW-0067">ATP-binding</keyword>
<comment type="function">
    <text evidence="7">Allows the formation of correctly charged Gln-tRNA(Gln) through the transamidation of misacylated Glu-tRNA(Gln) in the mitochondria. The reaction takes place in the presence of glutamine and ATP through an activated gamma-phospho-Glu-tRNA(Gln).</text>
</comment>
<dbReference type="GO" id="GO:0032543">
    <property type="term" value="P:mitochondrial translation"/>
    <property type="evidence" value="ECO:0007669"/>
    <property type="project" value="UniProtKB-UniRule"/>
</dbReference>
<feature type="compositionally biased region" description="Low complexity" evidence="8">
    <location>
        <begin position="402"/>
        <end position="420"/>
    </location>
</feature>
<evidence type="ECO:0000256" key="5">
    <source>
        <dbReference type="ARBA" id="ARBA00022917"/>
    </source>
</evidence>
<keyword evidence="7" id="KW-0496">Mitochondrion</keyword>
<evidence type="ECO:0000256" key="4">
    <source>
        <dbReference type="ARBA" id="ARBA00022840"/>
    </source>
</evidence>
<dbReference type="GO" id="GO:0050567">
    <property type="term" value="F:glutaminyl-tRNA synthase (glutamine-hydrolyzing) activity"/>
    <property type="evidence" value="ECO:0007669"/>
    <property type="project" value="UniProtKB-UniRule"/>
</dbReference>
<dbReference type="EMBL" id="KQ965764">
    <property type="protein sequence ID" value="KXS15058.1"/>
    <property type="molecule type" value="Genomic_DNA"/>
</dbReference>
<feature type="active site" description="Charge relay system" evidence="7">
    <location>
        <position position="144"/>
    </location>
</feature>
<dbReference type="GO" id="GO:0005739">
    <property type="term" value="C:mitochondrion"/>
    <property type="evidence" value="ECO:0007669"/>
    <property type="project" value="UniProtKB-SubCell"/>
</dbReference>
<dbReference type="PANTHER" id="PTHR11895">
    <property type="entry name" value="TRANSAMIDASE"/>
    <property type="match status" value="1"/>
</dbReference>
<dbReference type="GO" id="GO:0005524">
    <property type="term" value="F:ATP binding"/>
    <property type="evidence" value="ECO:0007669"/>
    <property type="project" value="UniProtKB-KW"/>
</dbReference>
<dbReference type="EC" id="6.3.5.7" evidence="7"/>
<comment type="catalytic activity">
    <reaction evidence="6 7">
        <text>L-glutamyl-tRNA(Gln) + L-glutamine + ATP + H2O = L-glutaminyl-tRNA(Gln) + L-glutamate + ADP + phosphate + H(+)</text>
        <dbReference type="Rhea" id="RHEA:17521"/>
        <dbReference type="Rhea" id="RHEA-COMP:9681"/>
        <dbReference type="Rhea" id="RHEA-COMP:9684"/>
        <dbReference type="ChEBI" id="CHEBI:15377"/>
        <dbReference type="ChEBI" id="CHEBI:15378"/>
        <dbReference type="ChEBI" id="CHEBI:29985"/>
        <dbReference type="ChEBI" id="CHEBI:30616"/>
        <dbReference type="ChEBI" id="CHEBI:43474"/>
        <dbReference type="ChEBI" id="CHEBI:58359"/>
        <dbReference type="ChEBI" id="CHEBI:78520"/>
        <dbReference type="ChEBI" id="CHEBI:78521"/>
        <dbReference type="ChEBI" id="CHEBI:456216"/>
        <dbReference type="EC" id="6.3.5.7"/>
    </reaction>
</comment>
<dbReference type="Pfam" id="PF01425">
    <property type="entry name" value="Amidase"/>
    <property type="match status" value="1"/>
</dbReference>
<dbReference type="OrthoDB" id="5423360at2759"/>
<feature type="domain" description="Amidase" evidence="9">
    <location>
        <begin position="31"/>
        <end position="488"/>
    </location>
</feature>
<feature type="region of interest" description="Disordered" evidence="8">
    <location>
        <begin position="392"/>
        <end position="429"/>
    </location>
</feature>
<dbReference type="OMA" id="QPASYCG"/>
<accession>A0A139AE73</accession>
<comment type="similarity">
    <text evidence="1 7">Belongs to the amidase family. GatA subfamily.</text>
</comment>
<dbReference type="InterPro" id="IPR023631">
    <property type="entry name" value="Amidase_dom"/>
</dbReference>
<evidence type="ECO:0000259" key="9">
    <source>
        <dbReference type="Pfam" id="PF01425"/>
    </source>
</evidence>
<feature type="active site" description="Charge relay system" evidence="7">
    <location>
        <position position="57"/>
    </location>
</feature>
<name>A0A139AE73_GONPJ</name>
<reference evidence="10 11" key="1">
    <citation type="journal article" date="2015" name="Genome Biol. Evol.">
        <title>Phylogenomic analyses indicate that early fungi evolved digesting cell walls of algal ancestors of land plants.</title>
        <authorList>
            <person name="Chang Y."/>
            <person name="Wang S."/>
            <person name="Sekimoto S."/>
            <person name="Aerts A.L."/>
            <person name="Choi C."/>
            <person name="Clum A."/>
            <person name="LaButti K.M."/>
            <person name="Lindquist E.A."/>
            <person name="Yee Ngan C."/>
            <person name="Ohm R.A."/>
            <person name="Salamov A.A."/>
            <person name="Grigoriev I.V."/>
            <person name="Spatafora J.W."/>
            <person name="Berbee M.L."/>
        </authorList>
    </citation>
    <scope>NUCLEOTIDE SEQUENCE [LARGE SCALE GENOMIC DNA]</scope>
    <source>
        <strain evidence="10 11">JEL478</strain>
    </source>
</reference>
<dbReference type="Gene3D" id="3.90.1300.10">
    <property type="entry name" value="Amidase signature (AS) domain"/>
    <property type="match status" value="1"/>
</dbReference>
<organism evidence="10 11">
    <name type="scientific">Gonapodya prolifera (strain JEL478)</name>
    <name type="common">Monoblepharis prolifera</name>
    <dbReference type="NCBI Taxonomy" id="1344416"/>
    <lineage>
        <taxon>Eukaryota</taxon>
        <taxon>Fungi</taxon>
        <taxon>Fungi incertae sedis</taxon>
        <taxon>Chytridiomycota</taxon>
        <taxon>Chytridiomycota incertae sedis</taxon>
        <taxon>Monoblepharidomycetes</taxon>
        <taxon>Monoblepharidales</taxon>
        <taxon>Gonapodyaceae</taxon>
        <taxon>Gonapodya</taxon>
    </lineage>
</organism>
<dbReference type="InterPro" id="IPR000120">
    <property type="entry name" value="Amidase"/>
</dbReference>
<proteinExistence type="inferred from homology"/>
<keyword evidence="11" id="KW-1185">Reference proteome</keyword>
<dbReference type="InterPro" id="IPR004412">
    <property type="entry name" value="GatA"/>
</dbReference>
<comment type="subcellular location">
    <subcellularLocation>
        <location evidence="7">Mitochondrion</location>
    </subcellularLocation>
</comment>
<dbReference type="STRING" id="1344416.A0A139AE73"/>
<evidence type="ECO:0000256" key="7">
    <source>
        <dbReference type="HAMAP-Rule" id="MF_03150"/>
    </source>
</evidence>
<dbReference type="InterPro" id="IPR020556">
    <property type="entry name" value="Amidase_CS"/>
</dbReference>